<gene>
    <name evidence="1" type="ORF">SCP_0509240</name>
</gene>
<keyword evidence="2" id="KW-1185">Reference proteome</keyword>
<evidence type="ECO:0000313" key="2">
    <source>
        <dbReference type="Proteomes" id="UP000287166"/>
    </source>
</evidence>
<proteinExistence type="predicted"/>
<evidence type="ECO:0000313" key="1">
    <source>
        <dbReference type="EMBL" id="GBE83867.1"/>
    </source>
</evidence>
<sequence>MYASDVHSEPIFNGLSFQCILAAAAALEAPALPQVDRVADRGDEDGWVVDSLRSRQPRCSQKVVESDPFYNNGVWDKEKPLIFSSVHVGSP</sequence>
<dbReference type="InParanoid" id="A0A401GNR2"/>
<dbReference type="AlphaFoldDB" id="A0A401GNR2"/>
<reference evidence="1 2" key="1">
    <citation type="journal article" date="2018" name="Sci. Rep.">
        <title>Genome sequence of the cauliflower mushroom Sparassis crispa (Hanabiratake) and its association with beneficial usage.</title>
        <authorList>
            <person name="Kiyama R."/>
            <person name="Furutani Y."/>
            <person name="Kawaguchi K."/>
            <person name="Nakanishi T."/>
        </authorList>
    </citation>
    <scope>NUCLEOTIDE SEQUENCE [LARGE SCALE GENOMIC DNA]</scope>
</reference>
<comment type="caution">
    <text evidence="1">The sequence shown here is derived from an EMBL/GenBank/DDBJ whole genome shotgun (WGS) entry which is preliminary data.</text>
</comment>
<dbReference type="RefSeq" id="XP_027614780.1">
    <property type="nucleotide sequence ID" value="XM_027758979.1"/>
</dbReference>
<dbReference type="GeneID" id="38780784"/>
<name>A0A401GNR2_9APHY</name>
<dbReference type="Proteomes" id="UP000287166">
    <property type="component" value="Unassembled WGS sequence"/>
</dbReference>
<dbReference type="EMBL" id="BFAD01000005">
    <property type="protein sequence ID" value="GBE83867.1"/>
    <property type="molecule type" value="Genomic_DNA"/>
</dbReference>
<accession>A0A401GNR2</accession>
<organism evidence="1 2">
    <name type="scientific">Sparassis crispa</name>
    <dbReference type="NCBI Taxonomy" id="139825"/>
    <lineage>
        <taxon>Eukaryota</taxon>
        <taxon>Fungi</taxon>
        <taxon>Dikarya</taxon>
        <taxon>Basidiomycota</taxon>
        <taxon>Agaricomycotina</taxon>
        <taxon>Agaricomycetes</taxon>
        <taxon>Polyporales</taxon>
        <taxon>Sparassidaceae</taxon>
        <taxon>Sparassis</taxon>
    </lineage>
</organism>
<protein>
    <submittedName>
        <fullName evidence="1">Uncharacterized protein</fullName>
    </submittedName>
</protein>